<dbReference type="PATRIC" id="fig|1121022.4.peg.711"/>
<comment type="caution">
    <text evidence="1">The sequence shown here is derived from an EMBL/GenBank/DDBJ whole genome shotgun (WGS) entry which is preliminary data.</text>
</comment>
<evidence type="ECO:0000313" key="2">
    <source>
        <dbReference type="Proteomes" id="UP000017837"/>
    </source>
</evidence>
<dbReference type="Proteomes" id="UP000017837">
    <property type="component" value="Unassembled WGS sequence"/>
</dbReference>
<reference evidence="1 2" key="1">
    <citation type="journal article" date="2014" name="Nature">
        <title>Sequential evolution of bacterial morphology by co-option of a developmental regulator.</title>
        <authorList>
            <person name="Jiang C."/>
            <person name="Brown P.J."/>
            <person name="Ducret A."/>
            <person name="Brun Y.V."/>
        </authorList>
    </citation>
    <scope>NUCLEOTIDE SEQUENCE [LARGE SCALE GENOMIC DNA]</scope>
    <source>
        <strain evidence="1 2">DSM 16100</strain>
    </source>
</reference>
<gene>
    <name evidence="1" type="ORF">ABENE_03600</name>
</gene>
<proteinExistence type="predicted"/>
<dbReference type="eggNOG" id="ENOG5032KC9">
    <property type="taxonomic scope" value="Bacteria"/>
</dbReference>
<accession>V4PZH7</accession>
<dbReference type="AlphaFoldDB" id="V4PZH7"/>
<evidence type="ECO:0000313" key="1">
    <source>
        <dbReference type="EMBL" id="ESQ93781.1"/>
    </source>
</evidence>
<dbReference type="EMBL" id="AWGB01000006">
    <property type="protein sequence ID" value="ESQ93781.1"/>
    <property type="molecule type" value="Genomic_DNA"/>
</dbReference>
<name>V4PZH7_9CAUL</name>
<keyword evidence="2" id="KW-1185">Reference proteome</keyword>
<sequence length="223" mass="25182">MVLREMAMTPELKAVVEALYDEFKAPTPRYIEACPCCADEACINLLIHTPLRELDADHLSPYLGSLFHTVGNITDYKYFLPRIFELALTDPSWSATTEIVMDKLKLAEWQKWPISEKKVVQSFVDAWFEFVLEDAREPEDGIHCLPEVDALICGMAHADIALEPYFTRLLHSPIALRALYLSNEPSLSKNKHLANPFWQGHEEAASTVQAFLQSDTVLGALTC</sequence>
<protein>
    <submittedName>
        <fullName evidence="1">Uncharacterized protein</fullName>
    </submittedName>
</protein>
<organism evidence="1 2">
    <name type="scientific">Asticcacaulis benevestitus DSM 16100 = ATCC BAA-896</name>
    <dbReference type="NCBI Taxonomy" id="1121022"/>
    <lineage>
        <taxon>Bacteria</taxon>
        <taxon>Pseudomonadati</taxon>
        <taxon>Pseudomonadota</taxon>
        <taxon>Alphaproteobacteria</taxon>
        <taxon>Caulobacterales</taxon>
        <taxon>Caulobacteraceae</taxon>
        <taxon>Asticcacaulis</taxon>
    </lineage>
</organism>